<evidence type="ECO:0000313" key="1">
    <source>
        <dbReference type="EMBL" id="KAE8386691.1"/>
    </source>
</evidence>
<dbReference type="InterPro" id="IPR027417">
    <property type="entry name" value="P-loop_NTPase"/>
</dbReference>
<reference evidence="1" key="1">
    <citation type="submission" date="2019-04" db="EMBL/GenBank/DDBJ databases">
        <title>Friends and foes A comparative genomics studyof 23 Aspergillus species from section Flavi.</title>
        <authorList>
            <consortium name="DOE Joint Genome Institute"/>
            <person name="Kjaerbolling I."/>
            <person name="Vesth T."/>
            <person name="Frisvad J.C."/>
            <person name="Nybo J.L."/>
            <person name="Theobald S."/>
            <person name="Kildgaard S."/>
            <person name="Isbrandt T."/>
            <person name="Kuo A."/>
            <person name="Sato A."/>
            <person name="Lyhne E.K."/>
            <person name="Kogle M.E."/>
            <person name="Wiebenga A."/>
            <person name="Kun R.S."/>
            <person name="Lubbers R.J."/>
            <person name="Makela M.R."/>
            <person name="Barry K."/>
            <person name="Chovatia M."/>
            <person name="Clum A."/>
            <person name="Daum C."/>
            <person name="Haridas S."/>
            <person name="He G."/>
            <person name="LaButti K."/>
            <person name="Lipzen A."/>
            <person name="Mondo S."/>
            <person name="Riley R."/>
            <person name="Salamov A."/>
            <person name="Simmons B.A."/>
            <person name="Magnuson J.K."/>
            <person name="Henrissat B."/>
            <person name="Mortensen U.H."/>
            <person name="Larsen T.O."/>
            <person name="Devries R.P."/>
            <person name="Grigoriev I.V."/>
            <person name="Machida M."/>
            <person name="Baker S.E."/>
            <person name="Andersen M.R."/>
        </authorList>
    </citation>
    <scope>NUCLEOTIDE SEQUENCE [LARGE SCALE GENOMIC DNA]</scope>
    <source>
        <strain evidence="1">IBT 14317</strain>
    </source>
</reference>
<sequence>MHRSATSLAKELEVYCKAMKAAGLMNNSSCLVIRGICDYADSHKNQGWQGYTAAVAAAYAKGLLLVVPVHLIDEVPAAPSPCGASRARVPLDLNTTLAIEGFVGQQAELDRLWFHLQLGDSPTRKVAILHGLGGIGKTHLAVHFARDHKNDFVATI</sequence>
<proteinExistence type="predicted"/>
<dbReference type="SUPFAM" id="SSF52540">
    <property type="entry name" value="P-loop containing nucleoside triphosphate hydrolases"/>
    <property type="match status" value="1"/>
</dbReference>
<dbReference type="EMBL" id="ML735306">
    <property type="protein sequence ID" value="KAE8386691.1"/>
    <property type="molecule type" value="Genomic_DNA"/>
</dbReference>
<dbReference type="PANTHER" id="PTHR46082">
    <property type="entry name" value="ATP/GTP-BINDING PROTEIN-RELATED"/>
    <property type="match status" value="1"/>
</dbReference>
<dbReference type="SUPFAM" id="SSF53167">
    <property type="entry name" value="Purine and uridine phosphorylases"/>
    <property type="match status" value="1"/>
</dbReference>
<name>A0A5N7BXY2_PETAA</name>
<organism evidence="1">
    <name type="scientific">Petromyces alliaceus</name>
    <name type="common">Aspergillus alliaceus</name>
    <dbReference type="NCBI Taxonomy" id="209559"/>
    <lineage>
        <taxon>Eukaryota</taxon>
        <taxon>Fungi</taxon>
        <taxon>Dikarya</taxon>
        <taxon>Ascomycota</taxon>
        <taxon>Pezizomycotina</taxon>
        <taxon>Eurotiomycetes</taxon>
        <taxon>Eurotiomycetidae</taxon>
        <taxon>Eurotiales</taxon>
        <taxon>Aspergillaceae</taxon>
        <taxon>Aspergillus</taxon>
        <taxon>Aspergillus subgen. Circumdati</taxon>
    </lineage>
</organism>
<accession>A0A5N7BXY2</accession>
<dbReference type="GO" id="GO:0003824">
    <property type="term" value="F:catalytic activity"/>
    <property type="evidence" value="ECO:0007669"/>
    <property type="project" value="InterPro"/>
</dbReference>
<dbReference type="InterPro" id="IPR035994">
    <property type="entry name" value="Nucleoside_phosphorylase_sf"/>
</dbReference>
<dbReference type="Gene3D" id="3.40.50.1580">
    <property type="entry name" value="Nucleoside phosphorylase domain"/>
    <property type="match status" value="1"/>
</dbReference>
<dbReference type="AlphaFoldDB" id="A0A5N7BXY2"/>
<dbReference type="InterPro" id="IPR053137">
    <property type="entry name" value="NLR-like"/>
</dbReference>
<dbReference type="OrthoDB" id="1577640at2759"/>
<dbReference type="Gene3D" id="3.40.50.300">
    <property type="entry name" value="P-loop containing nucleotide triphosphate hydrolases"/>
    <property type="match status" value="1"/>
</dbReference>
<gene>
    <name evidence="1" type="ORF">BDV23DRAFT_187000</name>
</gene>
<protein>
    <recommendedName>
        <fullName evidence="2">Orc1-like AAA ATPase domain-containing protein</fullName>
    </recommendedName>
</protein>
<dbReference type="PANTHER" id="PTHR46082:SF6">
    <property type="entry name" value="AAA+ ATPASE DOMAIN-CONTAINING PROTEIN-RELATED"/>
    <property type="match status" value="1"/>
</dbReference>
<evidence type="ECO:0008006" key="2">
    <source>
        <dbReference type="Google" id="ProtNLM"/>
    </source>
</evidence>
<dbReference type="Proteomes" id="UP000326877">
    <property type="component" value="Unassembled WGS sequence"/>
</dbReference>
<dbReference type="GO" id="GO:0009116">
    <property type="term" value="P:nucleoside metabolic process"/>
    <property type="evidence" value="ECO:0007669"/>
    <property type="project" value="InterPro"/>
</dbReference>